<dbReference type="InterPro" id="IPR011527">
    <property type="entry name" value="ABC1_TM_dom"/>
</dbReference>
<feature type="domain" description="ABC transporter" evidence="8">
    <location>
        <begin position="188"/>
        <end position="425"/>
    </location>
</feature>
<keyword evidence="11" id="KW-1185">Reference proteome</keyword>
<dbReference type="SUPFAM" id="SSF52540">
    <property type="entry name" value="P-loop containing nucleoside triphosphate hydrolases"/>
    <property type="match status" value="1"/>
</dbReference>
<sequence length="446" mass="51836">MFNVDIIFCIFAIVFAIFKGLIDFKPIKEKIRLTKEQQRKSIKHGYLYELMIGIKNQKELMIYRAFDFLKQKWKLEKVEYDKTEIHMQKINSKFNRVQESMSIVFNALIIIIFANLVKENNFTIGNYVLITMAVNVTTSNIYHLINQLAQMLENYTHYETVHGTAYYSEKYIETKVEGTEKFKLQNQIKISNLRFTYPNSKTEALDGIDLLINKGDTVVILGENGSGKSTLIKVLLGLYQVRSDSVLIDGIPINQFNKNSIYKKVSVVFQDYIQYHTTIKDNVGIGDIENYKDSNHMYKVLRHVDIKLNNNNLETKVGYIDEESINLSGGQWQRLALSRFYFKKNPEIAIFDEATAALDPMTEVRHFNDILTQCEDITTIIVSHRVGIAKRADKIVVMENGRILEQGTHTELIEIKGTYYNMWMTQKEWYQEEDKVTADVKQSVLN</sequence>
<dbReference type="PANTHER" id="PTHR24221">
    <property type="entry name" value="ATP-BINDING CASSETTE SUB-FAMILY B"/>
    <property type="match status" value="1"/>
</dbReference>
<evidence type="ECO:0000256" key="2">
    <source>
        <dbReference type="ARBA" id="ARBA00022692"/>
    </source>
</evidence>
<dbReference type="PANTHER" id="PTHR24221:SF654">
    <property type="entry name" value="ATP-BINDING CASSETTE SUB-FAMILY B MEMBER 6"/>
    <property type="match status" value="1"/>
</dbReference>
<evidence type="ECO:0000256" key="4">
    <source>
        <dbReference type="ARBA" id="ARBA00022840"/>
    </source>
</evidence>
<feature type="transmembrane region" description="Helical" evidence="7">
    <location>
        <begin position="6"/>
        <end position="22"/>
    </location>
</feature>
<dbReference type="CDD" id="cd03228">
    <property type="entry name" value="ABCC_MRP_Like"/>
    <property type="match status" value="1"/>
</dbReference>
<dbReference type="InterPro" id="IPR036640">
    <property type="entry name" value="ABC1_TM_sf"/>
</dbReference>
<keyword evidence="3" id="KW-0547">Nucleotide-binding</keyword>
<comment type="subcellular location">
    <subcellularLocation>
        <location evidence="1">Cell membrane</location>
        <topology evidence="1">Multi-pass membrane protein</topology>
    </subcellularLocation>
</comment>
<dbReference type="InterPro" id="IPR003439">
    <property type="entry name" value="ABC_transporter-like_ATP-bd"/>
</dbReference>
<dbReference type="PROSITE" id="PS00211">
    <property type="entry name" value="ABC_TRANSPORTER_1"/>
    <property type="match status" value="1"/>
</dbReference>
<name>A0ABW4YEX1_9BACL</name>
<dbReference type="PROSITE" id="PS50893">
    <property type="entry name" value="ABC_TRANSPORTER_2"/>
    <property type="match status" value="1"/>
</dbReference>
<dbReference type="SUPFAM" id="SSF90123">
    <property type="entry name" value="ABC transporter transmembrane region"/>
    <property type="match status" value="1"/>
</dbReference>
<evidence type="ECO:0000256" key="7">
    <source>
        <dbReference type="SAM" id="Phobius"/>
    </source>
</evidence>
<evidence type="ECO:0000256" key="1">
    <source>
        <dbReference type="ARBA" id="ARBA00004651"/>
    </source>
</evidence>
<comment type="caution">
    <text evidence="10">The sequence shown here is derived from an EMBL/GenBank/DDBJ whole genome shotgun (WGS) entry which is preliminary data.</text>
</comment>
<keyword evidence="2 7" id="KW-0812">Transmembrane</keyword>
<feature type="transmembrane region" description="Helical" evidence="7">
    <location>
        <begin position="124"/>
        <end position="145"/>
    </location>
</feature>
<gene>
    <name evidence="10" type="ORF">ACFSJH_00655</name>
</gene>
<dbReference type="RefSeq" id="WP_377769236.1">
    <property type="nucleotide sequence ID" value="NZ_JBHUHO010000002.1"/>
</dbReference>
<evidence type="ECO:0000256" key="3">
    <source>
        <dbReference type="ARBA" id="ARBA00022741"/>
    </source>
</evidence>
<dbReference type="InterPro" id="IPR003593">
    <property type="entry name" value="AAA+_ATPase"/>
</dbReference>
<dbReference type="Proteomes" id="UP001597362">
    <property type="component" value="Unassembled WGS sequence"/>
</dbReference>
<evidence type="ECO:0000313" key="11">
    <source>
        <dbReference type="Proteomes" id="UP001597362"/>
    </source>
</evidence>
<evidence type="ECO:0000259" key="9">
    <source>
        <dbReference type="PROSITE" id="PS50929"/>
    </source>
</evidence>
<reference evidence="11" key="1">
    <citation type="journal article" date="2019" name="Int. J. Syst. Evol. Microbiol.">
        <title>The Global Catalogue of Microorganisms (GCM) 10K type strain sequencing project: providing services to taxonomists for standard genome sequencing and annotation.</title>
        <authorList>
            <consortium name="The Broad Institute Genomics Platform"/>
            <consortium name="The Broad Institute Genome Sequencing Center for Infectious Disease"/>
            <person name="Wu L."/>
            <person name="Ma J."/>
        </authorList>
    </citation>
    <scope>NUCLEOTIDE SEQUENCE [LARGE SCALE GENOMIC DNA]</scope>
    <source>
        <strain evidence="11">GH52</strain>
    </source>
</reference>
<feature type="domain" description="ABC transmembrane type-1" evidence="9">
    <location>
        <begin position="53"/>
        <end position="153"/>
    </location>
</feature>
<keyword evidence="5 7" id="KW-1133">Transmembrane helix</keyword>
<dbReference type="InterPro" id="IPR039421">
    <property type="entry name" value="Type_1_exporter"/>
</dbReference>
<accession>A0ABW4YEX1</accession>
<dbReference type="InterPro" id="IPR027417">
    <property type="entry name" value="P-loop_NTPase"/>
</dbReference>
<evidence type="ECO:0000259" key="8">
    <source>
        <dbReference type="PROSITE" id="PS50893"/>
    </source>
</evidence>
<dbReference type="Gene3D" id="1.20.1560.10">
    <property type="entry name" value="ABC transporter type 1, transmembrane domain"/>
    <property type="match status" value="1"/>
</dbReference>
<dbReference type="Pfam" id="PF00005">
    <property type="entry name" value="ABC_tran"/>
    <property type="match status" value="1"/>
</dbReference>
<dbReference type="SMART" id="SM00382">
    <property type="entry name" value="AAA"/>
    <property type="match status" value="1"/>
</dbReference>
<protein>
    <submittedName>
        <fullName evidence="10">ATP-binding cassette domain-containing protein</fullName>
    </submittedName>
</protein>
<feature type="transmembrane region" description="Helical" evidence="7">
    <location>
        <begin position="100"/>
        <end position="118"/>
    </location>
</feature>
<proteinExistence type="predicted"/>
<evidence type="ECO:0000256" key="5">
    <source>
        <dbReference type="ARBA" id="ARBA00022989"/>
    </source>
</evidence>
<organism evidence="10 11">
    <name type="scientific">Paenibacillus yanchengensis</name>
    <dbReference type="NCBI Taxonomy" id="2035833"/>
    <lineage>
        <taxon>Bacteria</taxon>
        <taxon>Bacillati</taxon>
        <taxon>Bacillota</taxon>
        <taxon>Bacilli</taxon>
        <taxon>Bacillales</taxon>
        <taxon>Paenibacillaceae</taxon>
        <taxon>Paenibacillus</taxon>
    </lineage>
</organism>
<evidence type="ECO:0000256" key="6">
    <source>
        <dbReference type="ARBA" id="ARBA00023136"/>
    </source>
</evidence>
<keyword evidence="6 7" id="KW-0472">Membrane</keyword>
<dbReference type="EMBL" id="JBHUHO010000002">
    <property type="protein sequence ID" value="MFD2114265.1"/>
    <property type="molecule type" value="Genomic_DNA"/>
</dbReference>
<dbReference type="PROSITE" id="PS50929">
    <property type="entry name" value="ABC_TM1F"/>
    <property type="match status" value="1"/>
</dbReference>
<evidence type="ECO:0000313" key="10">
    <source>
        <dbReference type="EMBL" id="MFD2114265.1"/>
    </source>
</evidence>
<dbReference type="InterPro" id="IPR017871">
    <property type="entry name" value="ABC_transporter-like_CS"/>
</dbReference>
<dbReference type="GO" id="GO:0005524">
    <property type="term" value="F:ATP binding"/>
    <property type="evidence" value="ECO:0007669"/>
    <property type="project" value="UniProtKB-KW"/>
</dbReference>
<keyword evidence="4 10" id="KW-0067">ATP-binding</keyword>
<dbReference type="Gene3D" id="3.40.50.300">
    <property type="entry name" value="P-loop containing nucleotide triphosphate hydrolases"/>
    <property type="match status" value="1"/>
</dbReference>